<evidence type="ECO:0000313" key="3">
    <source>
        <dbReference type="Proteomes" id="UP000305939"/>
    </source>
</evidence>
<reference evidence="2 3" key="1">
    <citation type="submission" date="2019-04" db="EMBL/GenBank/DDBJ databases">
        <title>Draft genome sequence of Robertkochia marina CC-AMO-30D.</title>
        <authorList>
            <person name="Hameed A."/>
            <person name="Lin S.-Y."/>
            <person name="Shahina M."/>
            <person name="Lai W.-A."/>
            <person name="Young C.-C."/>
        </authorList>
    </citation>
    <scope>NUCLEOTIDE SEQUENCE [LARGE SCALE GENOMIC DNA]</scope>
    <source>
        <strain evidence="2 3">CC-AMO-30D</strain>
    </source>
</reference>
<dbReference type="OrthoDB" id="1114629at2"/>
<dbReference type="PANTHER" id="PTHR12110:SF53">
    <property type="entry name" value="BLR5974 PROTEIN"/>
    <property type="match status" value="1"/>
</dbReference>
<name>A0A4S3M211_9FLAO</name>
<dbReference type="InterPro" id="IPR050312">
    <property type="entry name" value="IolE/XylAMocC-like"/>
</dbReference>
<keyword evidence="3" id="KW-1185">Reference proteome</keyword>
<organism evidence="2 3">
    <name type="scientific">Robertkochia marina</name>
    <dbReference type="NCBI Taxonomy" id="1227945"/>
    <lineage>
        <taxon>Bacteria</taxon>
        <taxon>Pseudomonadati</taxon>
        <taxon>Bacteroidota</taxon>
        <taxon>Flavobacteriia</taxon>
        <taxon>Flavobacteriales</taxon>
        <taxon>Flavobacteriaceae</taxon>
        <taxon>Robertkochia</taxon>
    </lineage>
</organism>
<proteinExistence type="predicted"/>
<evidence type="ECO:0000259" key="1">
    <source>
        <dbReference type="Pfam" id="PF01261"/>
    </source>
</evidence>
<evidence type="ECO:0000313" key="2">
    <source>
        <dbReference type="EMBL" id="THD69096.1"/>
    </source>
</evidence>
<dbReference type="EMBL" id="SSMC01000001">
    <property type="protein sequence ID" value="THD69096.1"/>
    <property type="molecule type" value="Genomic_DNA"/>
</dbReference>
<comment type="caution">
    <text evidence="2">The sequence shown here is derived from an EMBL/GenBank/DDBJ whole genome shotgun (WGS) entry which is preliminary data.</text>
</comment>
<dbReference type="Gene3D" id="3.20.20.150">
    <property type="entry name" value="Divalent-metal-dependent TIM barrel enzymes"/>
    <property type="match status" value="1"/>
</dbReference>
<keyword evidence="2" id="KW-0413">Isomerase</keyword>
<sequence length="333" mass="37142">MNRRHFVKNSSKASLALALLGIASCKENNKEAKSAESKIMTDNATPLFKYSLAQWSIHKMIQNEQLDPFEFAAKAKSWGFEGLEYVSQLYTDYLSTYDSELAGIEAMVKRSNEESQKHGLENLILMVDIVNGPASLCDADQKVRQSAVENHHKWIDAAAGMGCHSTRINLFGSREREPWKEYAIESLSSLCEYAKTQEVNVIVENHGWLSSDAALLAEVMTQVNMDNCGTLPDFGNFCIERDGEGNWGGACTKEYDRYQGIKELMPFAKGVSAKAYAFNERGEETTIDYAKMLRIVKESGYTGFIGVEYEGDISEEAGILATKNLIENTVKTL</sequence>
<dbReference type="InterPro" id="IPR036237">
    <property type="entry name" value="Xyl_isomerase-like_sf"/>
</dbReference>
<dbReference type="RefSeq" id="WP_136334586.1">
    <property type="nucleotide sequence ID" value="NZ_QXMP01000004.1"/>
</dbReference>
<gene>
    <name evidence="2" type="ORF">E7Z59_01845</name>
</gene>
<dbReference type="Pfam" id="PF01261">
    <property type="entry name" value="AP_endonuc_2"/>
    <property type="match status" value="1"/>
</dbReference>
<dbReference type="Proteomes" id="UP000305939">
    <property type="component" value="Unassembled WGS sequence"/>
</dbReference>
<dbReference type="InterPro" id="IPR013022">
    <property type="entry name" value="Xyl_isomerase-like_TIM-brl"/>
</dbReference>
<dbReference type="AlphaFoldDB" id="A0A4S3M211"/>
<accession>A0A4S3M211</accession>
<dbReference type="PANTHER" id="PTHR12110">
    <property type="entry name" value="HYDROXYPYRUVATE ISOMERASE"/>
    <property type="match status" value="1"/>
</dbReference>
<protein>
    <submittedName>
        <fullName evidence="2">Sugar phosphate isomerase/epimerase</fullName>
    </submittedName>
</protein>
<feature type="domain" description="Xylose isomerase-like TIM barrel" evidence="1">
    <location>
        <begin position="73"/>
        <end position="319"/>
    </location>
</feature>
<dbReference type="PROSITE" id="PS51257">
    <property type="entry name" value="PROKAR_LIPOPROTEIN"/>
    <property type="match status" value="1"/>
</dbReference>
<dbReference type="SUPFAM" id="SSF51658">
    <property type="entry name" value="Xylose isomerase-like"/>
    <property type="match status" value="1"/>
</dbReference>
<dbReference type="GO" id="GO:0016853">
    <property type="term" value="F:isomerase activity"/>
    <property type="evidence" value="ECO:0007669"/>
    <property type="project" value="UniProtKB-KW"/>
</dbReference>